<proteinExistence type="inferred from homology"/>
<accession>A0A809SDH7</accession>
<dbReference type="EMBL" id="AP021881">
    <property type="protein sequence ID" value="BBP00587.1"/>
    <property type="molecule type" value="Genomic_DNA"/>
</dbReference>
<dbReference type="PANTHER" id="PTHR37419:SF8">
    <property type="entry name" value="TOXIN YJJJ"/>
    <property type="match status" value="1"/>
</dbReference>
<dbReference type="RefSeq" id="WP_162084494.1">
    <property type="nucleotide sequence ID" value="NZ_AP021881.1"/>
</dbReference>
<name>A0A809SDH7_9PROT</name>
<keyword evidence="3" id="KW-0418">Kinase</keyword>
<keyword evidence="2" id="KW-0808">Transferase</keyword>
<evidence type="ECO:0000313" key="6">
    <source>
        <dbReference type="Proteomes" id="UP000463939"/>
    </source>
</evidence>
<sequence>MAISTTNLYAFAHINGEFSPAGKLNLTEQDQQTVASTFAYGQRYIERPNAIEIDPIGLALQPKESVKGKLLTPPNGLSFFGGIRDAAPDAWGRRLIEARLRVPANSLPESTYLLEAGSNRVGALDVRTSLDAPAQHTQEPPPSLQYLLEAAERVEAGLPIPDRLSDIFIAGTGLGGMRPKVSVRDNEHLLWLAKFPSLSDNLIDIPLIEHATLRLAALAGLNVPETQVIEVLDKNVMLIRRFDRSWTMTNKPMELRHHMVSALTLLACEELDSPNKSYMDIVSAMRRYCGTNFLKVDIAELYGRMVFNILVSNDDDHLRNHAFLWDTTSGGWKLSPLYDVMPRATLASERFLHLGVGLNGRFADLDNAYSAKERFGLLGPNACEIIDRVWRVVRQWKLHFESFGVSAEQIARISPAFRHIDDVSSPELRKQL</sequence>
<protein>
    <recommendedName>
        <fullName evidence="4">HipA-like C-terminal domain-containing protein</fullName>
    </recommendedName>
</protein>
<evidence type="ECO:0000259" key="4">
    <source>
        <dbReference type="Pfam" id="PF07804"/>
    </source>
</evidence>
<dbReference type="Gene3D" id="1.10.1070.20">
    <property type="match status" value="1"/>
</dbReference>
<evidence type="ECO:0000256" key="2">
    <source>
        <dbReference type="ARBA" id="ARBA00022679"/>
    </source>
</evidence>
<organism evidence="5 6">
    <name type="scientific">Sulfuriferula nivalis</name>
    <dbReference type="NCBI Taxonomy" id="2675298"/>
    <lineage>
        <taxon>Bacteria</taxon>
        <taxon>Pseudomonadati</taxon>
        <taxon>Pseudomonadota</taxon>
        <taxon>Betaproteobacteria</taxon>
        <taxon>Nitrosomonadales</taxon>
        <taxon>Sulfuricellaceae</taxon>
        <taxon>Sulfuriferula</taxon>
    </lineage>
</organism>
<dbReference type="Pfam" id="PF07804">
    <property type="entry name" value="HipA_C"/>
    <property type="match status" value="1"/>
</dbReference>
<gene>
    <name evidence="5" type="ORF">SFSGTM_12950</name>
</gene>
<reference evidence="6" key="1">
    <citation type="submission" date="2019-11" db="EMBL/GenBank/DDBJ databases">
        <title>Isolation and characterization of a novel species in the genus Sulfuriferula.</title>
        <authorList>
            <person name="Mochizuki J."/>
            <person name="Kojima H."/>
            <person name="Fukui M."/>
        </authorList>
    </citation>
    <scope>NUCLEOTIDE SEQUENCE [LARGE SCALE GENOMIC DNA]</scope>
    <source>
        <strain evidence="6">SGTM</strain>
    </source>
</reference>
<feature type="domain" description="HipA-like C-terminal" evidence="4">
    <location>
        <begin position="173"/>
        <end position="396"/>
    </location>
</feature>
<dbReference type="GO" id="GO:0005829">
    <property type="term" value="C:cytosol"/>
    <property type="evidence" value="ECO:0007669"/>
    <property type="project" value="TreeGrafter"/>
</dbReference>
<dbReference type="InterPro" id="IPR052028">
    <property type="entry name" value="HipA_Ser/Thr_kinase"/>
</dbReference>
<evidence type="ECO:0000313" key="5">
    <source>
        <dbReference type="EMBL" id="BBP00587.1"/>
    </source>
</evidence>
<dbReference type="Proteomes" id="UP000463939">
    <property type="component" value="Chromosome"/>
</dbReference>
<evidence type="ECO:0000256" key="1">
    <source>
        <dbReference type="ARBA" id="ARBA00010164"/>
    </source>
</evidence>
<dbReference type="KEGG" id="sniv:SFSGTM_12950"/>
<dbReference type="PANTHER" id="PTHR37419">
    <property type="entry name" value="SERINE/THREONINE-PROTEIN KINASE TOXIN HIPA"/>
    <property type="match status" value="1"/>
</dbReference>
<dbReference type="AlphaFoldDB" id="A0A809SDH7"/>
<keyword evidence="6" id="KW-1185">Reference proteome</keyword>
<evidence type="ECO:0000256" key="3">
    <source>
        <dbReference type="ARBA" id="ARBA00022777"/>
    </source>
</evidence>
<dbReference type="InterPro" id="IPR012893">
    <property type="entry name" value="HipA-like_C"/>
</dbReference>
<comment type="similarity">
    <text evidence="1">Belongs to the HipA Ser/Thr kinase family.</text>
</comment>
<dbReference type="GO" id="GO:0004674">
    <property type="term" value="F:protein serine/threonine kinase activity"/>
    <property type="evidence" value="ECO:0007669"/>
    <property type="project" value="TreeGrafter"/>
</dbReference>